<sequence>MTTILILILILVAVNMAATFWAHYRTLEWLDSIGAMVGEHIDKETER</sequence>
<protein>
    <submittedName>
        <fullName evidence="1">Uncharacterized protein</fullName>
    </submittedName>
</protein>
<organism evidence="1">
    <name type="scientific">viral metagenome</name>
    <dbReference type="NCBI Taxonomy" id="1070528"/>
    <lineage>
        <taxon>unclassified sequences</taxon>
        <taxon>metagenomes</taxon>
        <taxon>organismal metagenomes</taxon>
    </lineage>
</organism>
<dbReference type="EMBL" id="MT141230">
    <property type="protein sequence ID" value="QJA56621.1"/>
    <property type="molecule type" value="Genomic_DNA"/>
</dbReference>
<dbReference type="AlphaFoldDB" id="A0A6M3IGV1"/>
<name>A0A6M3IGV1_9ZZZZ</name>
<accession>A0A6M3IGV1</accession>
<proteinExistence type="predicted"/>
<reference evidence="1" key="1">
    <citation type="submission" date="2020-03" db="EMBL/GenBank/DDBJ databases">
        <title>The deep terrestrial virosphere.</title>
        <authorList>
            <person name="Holmfeldt K."/>
            <person name="Nilsson E."/>
            <person name="Simone D."/>
            <person name="Lopez-Fernandez M."/>
            <person name="Wu X."/>
            <person name="de Brujin I."/>
            <person name="Lundin D."/>
            <person name="Andersson A."/>
            <person name="Bertilsson S."/>
            <person name="Dopson M."/>
        </authorList>
    </citation>
    <scope>NUCLEOTIDE SEQUENCE</scope>
    <source>
        <strain evidence="2">MM415A01546</strain>
        <strain evidence="1">MM415B01817</strain>
    </source>
</reference>
<evidence type="ECO:0000313" key="1">
    <source>
        <dbReference type="EMBL" id="QJA56621.1"/>
    </source>
</evidence>
<gene>
    <name evidence="2" type="ORF">MM415A01546_0024</name>
    <name evidence="1" type="ORF">MM415B01817_0004</name>
</gene>
<dbReference type="EMBL" id="MT142214">
    <property type="protein sequence ID" value="QJA76270.1"/>
    <property type="molecule type" value="Genomic_DNA"/>
</dbReference>
<evidence type="ECO:0000313" key="2">
    <source>
        <dbReference type="EMBL" id="QJA76270.1"/>
    </source>
</evidence>